<proteinExistence type="predicted"/>
<dbReference type="GO" id="GO:0003677">
    <property type="term" value="F:DNA binding"/>
    <property type="evidence" value="ECO:0007669"/>
    <property type="project" value="UniProtKB-KW"/>
</dbReference>
<dbReference type="PANTHER" id="PTHR30146:SF109">
    <property type="entry name" value="HTH-TYPE TRANSCRIPTIONAL REGULATOR GALS"/>
    <property type="match status" value="1"/>
</dbReference>
<dbReference type="PROSITE" id="PS50932">
    <property type="entry name" value="HTH_LACI_2"/>
    <property type="match status" value="1"/>
</dbReference>
<evidence type="ECO:0000313" key="5">
    <source>
        <dbReference type="EMBL" id="MBC5754480.1"/>
    </source>
</evidence>
<dbReference type="Pfam" id="PF00356">
    <property type="entry name" value="LacI"/>
    <property type="match status" value="1"/>
</dbReference>
<keyword evidence="3" id="KW-0804">Transcription</keyword>
<evidence type="ECO:0000313" key="6">
    <source>
        <dbReference type="Proteomes" id="UP000621540"/>
    </source>
</evidence>
<keyword evidence="6" id="KW-1185">Reference proteome</keyword>
<dbReference type="RefSeq" id="WP_186982475.1">
    <property type="nucleotide sequence ID" value="NZ_JACOQH010000008.1"/>
</dbReference>
<dbReference type="Proteomes" id="UP000621540">
    <property type="component" value="Unassembled WGS sequence"/>
</dbReference>
<dbReference type="InterPro" id="IPR028082">
    <property type="entry name" value="Peripla_BP_I"/>
</dbReference>
<evidence type="ECO:0000256" key="1">
    <source>
        <dbReference type="ARBA" id="ARBA00023015"/>
    </source>
</evidence>
<organism evidence="5 6">
    <name type="scientific">Roseburia yibonii</name>
    <dbReference type="NCBI Taxonomy" id="2763063"/>
    <lineage>
        <taxon>Bacteria</taxon>
        <taxon>Bacillati</taxon>
        <taxon>Bacillota</taxon>
        <taxon>Clostridia</taxon>
        <taxon>Lachnospirales</taxon>
        <taxon>Lachnospiraceae</taxon>
        <taxon>Roseburia</taxon>
    </lineage>
</organism>
<sequence length="337" mass="37810">MGESQEENKTLTIADIADALGVSKTTVSRAISGKGRIGSETRERVLKYIDAHNYTPNVIAKSLAQNKTYNLAVVMPGDYELIDLPFFQNCIMGIQEIASSFDYDMLLTVCNNADVTKLERIVHNRKVDGVILLRSFMNDVQVEYLQKKNIPFVVTGSSNYKGVVQVDNDHRAACRELTSILLMKRMKKIALIGGNEEHVVTQSRLMGFKDAFADSGTAVDESLIYMNLDNPVLLDGKLDDIIKREVDCIVCMDDAICMEVLYKLRREGISVPDQIRVASFYNSSMLETHDPSITSLDFDAKELGMLVCRTLLDMIEGQKVQKKTLLGYEVRLRESTK</sequence>
<evidence type="ECO:0000256" key="3">
    <source>
        <dbReference type="ARBA" id="ARBA00023163"/>
    </source>
</evidence>
<dbReference type="SUPFAM" id="SSF47413">
    <property type="entry name" value="lambda repressor-like DNA-binding domains"/>
    <property type="match status" value="1"/>
</dbReference>
<name>A0ABR7IC66_9FIRM</name>
<comment type="caution">
    <text evidence="5">The sequence shown here is derived from an EMBL/GenBank/DDBJ whole genome shotgun (WGS) entry which is preliminary data.</text>
</comment>
<dbReference type="InterPro" id="IPR000843">
    <property type="entry name" value="HTH_LacI"/>
</dbReference>
<dbReference type="InterPro" id="IPR010982">
    <property type="entry name" value="Lambda_DNA-bd_dom_sf"/>
</dbReference>
<dbReference type="EMBL" id="JACOQH010000008">
    <property type="protein sequence ID" value="MBC5754480.1"/>
    <property type="molecule type" value="Genomic_DNA"/>
</dbReference>
<gene>
    <name evidence="5" type="ORF">H8Z76_10730</name>
</gene>
<reference evidence="5 6" key="1">
    <citation type="submission" date="2020-08" db="EMBL/GenBank/DDBJ databases">
        <title>Genome public.</title>
        <authorList>
            <person name="Liu C."/>
            <person name="Sun Q."/>
        </authorList>
    </citation>
    <scope>NUCLEOTIDE SEQUENCE [LARGE SCALE GENOMIC DNA]</scope>
    <source>
        <strain evidence="5 6">BX0805</strain>
    </source>
</reference>
<keyword evidence="1" id="KW-0805">Transcription regulation</keyword>
<dbReference type="SUPFAM" id="SSF53822">
    <property type="entry name" value="Periplasmic binding protein-like I"/>
    <property type="match status" value="1"/>
</dbReference>
<feature type="domain" description="HTH lacI-type" evidence="4">
    <location>
        <begin position="11"/>
        <end position="65"/>
    </location>
</feature>
<keyword evidence="2 5" id="KW-0238">DNA-binding</keyword>
<accession>A0ABR7IC66</accession>
<dbReference type="CDD" id="cd01392">
    <property type="entry name" value="HTH_LacI"/>
    <property type="match status" value="1"/>
</dbReference>
<dbReference type="Pfam" id="PF13377">
    <property type="entry name" value="Peripla_BP_3"/>
    <property type="match status" value="1"/>
</dbReference>
<dbReference type="PANTHER" id="PTHR30146">
    <property type="entry name" value="LACI-RELATED TRANSCRIPTIONAL REPRESSOR"/>
    <property type="match status" value="1"/>
</dbReference>
<protein>
    <submittedName>
        <fullName evidence="5">LacI family DNA-binding transcriptional regulator</fullName>
    </submittedName>
</protein>
<dbReference type="InterPro" id="IPR046335">
    <property type="entry name" value="LacI/GalR-like_sensor"/>
</dbReference>
<dbReference type="SMART" id="SM00354">
    <property type="entry name" value="HTH_LACI"/>
    <property type="match status" value="1"/>
</dbReference>
<evidence type="ECO:0000259" key="4">
    <source>
        <dbReference type="PROSITE" id="PS50932"/>
    </source>
</evidence>
<evidence type="ECO:0000256" key="2">
    <source>
        <dbReference type="ARBA" id="ARBA00023125"/>
    </source>
</evidence>
<dbReference type="Gene3D" id="3.40.50.2300">
    <property type="match status" value="2"/>
</dbReference>
<dbReference type="Gene3D" id="1.10.260.40">
    <property type="entry name" value="lambda repressor-like DNA-binding domains"/>
    <property type="match status" value="1"/>
</dbReference>